<dbReference type="InterPro" id="IPR003615">
    <property type="entry name" value="HNH_nuc"/>
</dbReference>
<keyword evidence="4 12" id="KW-0255">Endonuclease</keyword>
<evidence type="ECO:0000256" key="2">
    <source>
        <dbReference type="ARBA" id="ARBA00022722"/>
    </source>
</evidence>
<organism evidence="14 15">
    <name type="scientific">Asticcacaulis endophyticus</name>
    <dbReference type="NCBI Taxonomy" id="1395890"/>
    <lineage>
        <taxon>Bacteria</taxon>
        <taxon>Pseudomonadati</taxon>
        <taxon>Pseudomonadota</taxon>
        <taxon>Alphaproteobacteria</taxon>
        <taxon>Caulobacterales</taxon>
        <taxon>Caulobacteraceae</taxon>
        <taxon>Asticcacaulis</taxon>
    </lineage>
</organism>
<comment type="subunit">
    <text evidence="11">Monomer. Binds crRNA and tracrRNA.</text>
</comment>
<dbReference type="InterPro" id="IPR036397">
    <property type="entry name" value="RNaseH_sf"/>
</dbReference>
<dbReference type="InterPro" id="IPR041383">
    <property type="entry name" value="RuvC_III"/>
</dbReference>
<dbReference type="GO" id="GO:0016787">
    <property type="term" value="F:hydrolase activity"/>
    <property type="evidence" value="ECO:0007669"/>
    <property type="project" value="UniProtKB-KW"/>
</dbReference>
<dbReference type="GO" id="GO:0046872">
    <property type="term" value="F:metal ion binding"/>
    <property type="evidence" value="ECO:0007669"/>
    <property type="project" value="UniProtKB-KW"/>
</dbReference>
<protein>
    <recommendedName>
        <fullName evidence="13">HNH Cas9-type domain-containing protein</fullName>
    </recommendedName>
</protein>
<keyword evidence="3" id="KW-0479">Metal-binding</keyword>
<keyword evidence="15" id="KW-1185">Reference proteome</keyword>
<reference evidence="14" key="2">
    <citation type="submission" date="2020-09" db="EMBL/GenBank/DDBJ databases">
        <authorList>
            <person name="Sun Q."/>
            <person name="Kim S."/>
        </authorList>
    </citation>
    <scope>NUCLEOTIDE SEQUENCE</scope>
    <source>
        <strain evidence="14">KCTC 32296</strain>
    </source>
</reference>
<dbReference type="GO" id="GO:0003723">
    <property type="term" value="F:RNA binding"/>
    <property type="evidence" value="ECO:0007669"/>
    <property type="project" value="UniProtKB-UniRule"/>
</dbReference>
<evidence type="ECO:0000313" key="15">
    <source>
        <dbReference type="Proteomes" id="UP000662572"/>
    </source>
</evidence>
<keyword evidence="7" id="KW-0694">RNA-binding</keyword>
<evidence type="ECO:0000256" key="9">
    <source>
        <dbReference type="ARBA" id="ARBA00023125"/>
    </source>
</evidence>
<feature type="domain" description="HNH Cas9-type" evidence="13">
    <location>
        <begin position="138"/>
        <end position="289"/>
    </location>
</feature>
<name>A0A918Q402_9CAUL</name>
<keyword evidence="2 12" id="KW-0540">Nuclease</keyword>
<evidence type="ECO:0000256" key="11">
    <source>
        <dbReference type="ARBA" id="ARBA00046380"/>
    </source>
</evidence>
<dbReference type="InterPro" id="IPR033114">
    <property type="entry name" value="HNH_CAS9"/>
</dbReference>
<dbReference type="Gene3D" id="3.30.420.10">
    <property type="entry name" value="Ribonuclease H-like superfamily/Ribonuclease H"/>
    <property type="match status" value="2"/>
</dbReference>
<dbReference type="AlphaFoldDB" id="A0A918Q402"/>
<evidence type="ECO:0000256" key="8">
    <source>
        <dbReference type="ARBA" id="ARBA00023118"/>
    </source>
</evidence>
<evidence type="ECO:0000256" key="1">
    <source>
        <dbReference type="ARBA" id="ARBA00001946"/>
    </source>
</evidence>
<comment type="caution">
    <text evidence="14">The sequence shown here is derived from an EMBL/GenBank/DDBJ whole genome shotgun (WGS) entry which is preliminary data.</text>
</comment>
<evidence type="ECO:0000256" key="7">
    <source>
        <dbReference type="ARBA" id="ARBA00022884"/>
    </source>
</evidence>
<reference evidence="14" key="1">
    <citation type="journal article" date="2014" name="Int. J. Syst. Evol. Microbiol.">
        <title>Complete genome sequence of Corynebacterium casei LMG S-19264T (=DSM 44701T), isolated from a smear-ripened cheese.</title>
        <authorList>
            <consortium name="US DOE Joint Genome Institute (JGI-PGF)"/>
            <person name="Walter F."/>
            <person name="Albersmeier A."/>
            <person name="Kalinowski J."/>
            <person name="Ruckert C."/>
        </authorList>
    </citation>
    <scope>NUCLEOTIDE SEQUENCE</scope>
    <source>
        <strain evidence="14">KCTC 32296</strain>
    </source>
</reference>
<keyword evidence="10" id="KW-0464">Manganese</keyword>
<evidence type="ECO:0000256" key="12">
    <source>
        <dbReference type="PROSITE-ProRule" id="PRU01085"/>
    </source>
</evidence>
<sequence>MATYGLSEDAAKATANIRLPDGHDMLGLTATTKVLEHLKKEVVPYNVAVERGLGRSHSDERDGVVHDSLPFYGEILERHTLGGSGDPKDSDEKRYGRIANPTVHVGLNQLRRVVNALIRLYGNPEQILVELARDLKMSQKQKDELAKKQKGFEDDNKARKALLESESFDYSSANLRLLRLWEELGFPKLCVYSGETIGIENLFSGDVEIEHILPYSRTLDDTMANKTLSYRMHNRLKRNKAPAEAFSGDEYEAIRLRAQVLPPNKRWRFEKDAMEKYEKEGSGFAARQLNETKHLAVLARKYLVSVCNSENGVRIVTGQMTALLRQRFGLNGILSDDNHKNRTDHRHHAIDACVIGVIDPWILHEIAANAADFENKNELSKITTRFPEPFRGQPRGDFRERVKAKIDAIIVSHKPEHGTGGALHNDTNYGINNTADKLDGELITRKAIDALTPNEVDKVRDLHLRAQLQAIKAEVGKDAKTLAKKLAEFGEAQSPPIRRVRILKKQEDFIPIKDRKTGAPYRTVIAGENHHADIIEDASGKWRGFSVSIFEINQKNYEPKWKVTYPDAKLMMRVHKGDLIELLDSDGIKRIKRVVVLDLSAGRIRLAEHKESGELQKRHEDIDDPFRWDLATISKLKERECRLYAINEIGKLRDY</sequence>
<dbReference type="InterPro" id="IPR028629">
    <property type="entry name" value="Cas9"/>
</dbReference>
<evidence type="ECO:0000256" key="5">
    <source>
        <dbReference type="ARBA" id="ARBA00022801"/>
    </source>
</evidence>
<evidence type="ECO:0000259" key="13">
    <source>
        <dbReference type="PROSITE" id="PS51749"/>
    </source>
</evidence>
<dbReference type="NCBIfam" id="TIGR01865">
    <property type="entry name" value="cas_Csn1"/>
    <property type="match status" value="1"/>
</dbReference>
<keyword evidence="6" id="KW-0460">Magnesium</keyword>
<dbReference type="GO" id="GO:0004519">
    <property type="term" value="F:endonuclease activity"/>
    <property type="evidence" value="ECO:0007669"/>
    <property type="project" value="UniProtKB-UniRule"/>
</dbReference>
<dbReference type="GO" id="GO:0051607">
    <property type="term" value="P:defense response to virus"/>
    <property type="evidence" value="ECO:0007669"/>
    <property type="project" value="UniProtKB-KW"/>
</dbReference>
<evidence type="ECO:0000256" key="3">
    <source>
        <dbReference type="ARBA" id="ARBA00022723"/>
    </source>
</evidence>
<evidence type="ECO:0000256" key="4">
    <source>
        <dbReference type="ARBA" id="ARBA00022759"/>
    </source>
</evidence>
<keyword evidence="8" id="KW-0051">Antiviral defense</keyword>
<dbReference type="PROSITE" id="PS51749">
    <property type="entry name" value="HNH_CAS9"/>
    <property type="match status" value="1"/>
</dbReference>
<keyword evidence="5 12" id="KW-0378">Hydrolase</keyword>
<comment type="cofactor">
    <cofactor evidence="1">
        <name>Mg(2+)</name>
        <dbReference type="ChEBI" id="CHEBI:18420"/>
    </cofactor>
</comment>
<dbReference type="Pfam" id="PF13395">
    <property type="entry name" value="HNH_4"/>
    <property type="match status" value="1"/>
</dbReference>
<evidence type="ECO:0000256" key="10">
    <source>
        <dbReference type="ARBA" id="ARBA00023211"/>
    </source>
</evidence>
<dbReference type="Proteomes" id="UP000662572">
    <property type="component" value="Unassembled WGS sequence"/>
</dbReference>
<gene>
    <name evidence="14" type="ORF">GCM10011273_19080</name>
</gene>
<dbReference type="GO" id="GO:0003677">
    <property type="term" value="F:DNA binding"/>
    <property type="evidence" value="ECO:0007669"/>
    <property type="project" value="UniProtKB-UniRule"/>
</dbReference>
<evidence type="ECO:0000256" key="6">
    <source>
        <dbReference type="ARBA" id="ARBA00022842"/>
    </source>
</evidence>
<dbReference type="EMBL" id="BMZB01000002">
    <property type="protein sequence ID" value="GGZ32978.1"/>
    <property type="molecule type" value="Genomic_DNA"/>
</dbReference>
<proteinExistence type="predicted"/>
<accession>A0A918Q402</accession>
<dbReference type="Pfam" id="PF18541">
    <property type="entry name" value="RuvC_III"/>
    <property type="match status" value="1"/>
</dbReference>
<keyword evidence="9 12" id="KW-0238">DNA-binding</keyword>
<dbReference type="RefSeq" id="WP_189486229.1">
    <property type="nucleotide sequence ID" value="NZ_BMZB01000002.1"/>
</dbReference>
<evidence type="ECO:0000313" key="14">
    <source>
        <dbReference type="EMBL" id="GGZ32978.1"/>
    </source>
</evidence>
<dbReference type="Gene3D" id="1.10.30.50">
    <property type="match status" value="1"/>
</dbReference>